<evidence type="ECO:0000313" key="2">
    <source>
        <dbReference type="EMBL" id="PIP23789.1"/>
    </source>
</evidence>
<accession>A0A2G9YX80</accession>
<gene>
    <name evidence="2" type="ORF">COX36_01330</name>
</gene>
<dbReference type="Proteomes" id="UP000230273">
    <property type="component" value="Unassembled WGS sequence"/>
</dbReference>
<dbReference type="Gene3D" id="3.90.79.10">
    <property type="entry name" value="Nucleoside Triphosphate Pyrophosphohydrolase"/>
    <property type="match status" value="1"/>
</dbReference>
<dbReference type="AlphaFoldDB" id="A0A2G9YX80"/>
<proteinExistence type="predicted"/>
<reference evidence="2 3" key="1">
    <citation type="submission" date="2017-09" db="EMBL/GenBank/DDBJ databases">
        <title>Depth-based differentiation of microbial function through sediment-hosted aquifers and enrichment of novel symbionts in the deep terrestrial subsurface.</title>
        <authorList>
            <person name="Probst A.J."/>
            <person name="Ladd B."/>
            <person name="Jarett J.K."/>
            <person name="Geller-Mcgrath D.E."/>
            <person name="Sieber C.M."/>
            <person name="Emerson J.B."/>
            <person name="Anantharaman K."/>
            <person name="Thomas B.C."/>
            <person name="Malmstrom R."/>
            <person name="Stieglmeier M."/>
            <person name="Klingl A."/>
            <person name="Woyke T."/>
            <person name="Ryan C.M."/>
            <person name="Banfield J.F."/>
        </authorList>
    </citation>
    <scope>NUCLEOTIDE SEQUENCE [LARGE SCALE GENOMIC DNA]</scope>
    <source>
        <strain evidence="2">CG23_combo_of_CG06-09_8_20_14_all_38_19</strain>
    </source>
</reference>
<feature type="domain" description="Nudix hydrolase" evidence="1">
    <location>
        <begin position="10"/>
        <end position="140"/>
    </location>
</feature>
<evidence type="ECO:0000259" key="1">
    <source>
        <dbReference type="PROSITE" id="PS51462"/>
    </source>
</evidence>
<evidence type="ECO:0000313" key="3">
    <source>
        <dbReference type="Proteomes" id="UP000230273"/>
    </source>
</evidence>
<sequence>MNFPDVKNRELHRIVSTAIIYKDGKFLIVRRSLFKKVFPGKWTVPGGGLEIDDYVDTPPTTADGQWYFALETSLRREVREEVGIEMGKVNYLLDLAFIRPDNIPVVTLSFYVPWESGEVKLNPENIEYAWVLVGEAKDLI</sequence>
<dbReference type="PROSITE" id="PS51462">
    <property type="entry name" value="NUDIX"/>
    <property type="match status" value="1"/>
</dbReference>
<organism evidence="2 3">
    <name type="scientific">Candidatus Nealsonbacteria bacterium CG23_combo_of_CG06-09_8_20_14_all_38_19</name>
    <dbReference type="NCBI Taxonomy" id="1974721"/>
    <lineage>
        <taxon>Bacteria</taxon>
        <taxon>Candidatus Nealsoniibacteriota</taxon>
    </lineage>
</organism>
<dbReference type="InterPro" id="IPR015797">
    <property type="entry name" value="NUDIX_hydrolase-like_dom_sf"/>
</dbReference>
<dbReference type="SUPFAM" id="SSF55811">
    <property type="entry name" value="Nudix"/>
    <property type="match status" value="1"/>
</dbReference>
<name>A0A2G9YX80_9BACT</name>
<dbReference type="InterPro" id="IPR000086">
    <property type="entry name" value="NUDIX_hydrolase_dom"/>
</dbReference>
<protein>
    <recommendedName>
        <fullName evidence="1">Nudix hydrolase domain-containing protein</fullName>
    </recommendedName>
</protein>
<dbReference type="EMBL" id="PCRP01000021">
    <property type="protein sequence ID" value="PIP23789.1"/>
    <property type="molecule type" value="Genomic_DNA"/>
</dbReference>
<comment type="caution">
    <text evidence="2">The sequence shown here is derived from an EMBL/GenBank/DDBJ whole genome shotgun (WGS) entry which is preliminary data.</text>
</comment>
<dbReference type="Pfam" id="PF00293">
    <property type="entry name" value="NUDIX"/>
    <property type="match status" value="1"/>
</dbReference>